<dbReference type="RefSeq" id="WP_090799805.1">
    <property type="nucleotide sequence ID" value="NZ_BOND01000001.1"/>
</dbReference>
<dbReference type="OrthoDB" id="3381838at2"/>
<dbReference type="STRING" id="137265.SAMN05421684_5893"/>
<sequence>MEPMLDLDVPPDAESGLVDRFRRRRFGVLPMAVAVLLAMASAAAATHVVEDRQRRASEQAEVSLTTLVGRSGSVSGDSRTMTIEGSLAVANSGPLPVVVEEVRGSAGGLTFLSTASATIRPGVDWILVTVTASCAEGISGQPLPAVLKVRTADGQARVTSSLMIVQGTPWATTHEQICRPVTQAGR</sequence>
<dbReference type="Proteomes" id="UP000199632">
    <property type="component" value="Unassembled WGS sequence"/>
</dbReference>
<protein>
    <submittedName>
        <fullName evidence="2">Uncharacterized protein</fullName>
    </submittedName>
</protein>
<keyword evidence="1" id="KW-0472">Membrane</keyword>
<evidence type="ECO:0000313" key="2">
    <source>
        <dbReference type="EMBL" id="SDZ50428.1"/>
    </source>
</evidence>
<accession>A0A1H3TKN6</accession>
<evidence type="ECO:0000313" key="3">
    <source>
        <dbReference type="Proteomes" id="UP000199632"/>
    </source>
</evidence>
<keyword evidence="1" id="KW-1133">Transmembrane helix</keyword>
<proteinExistence type="predicted"/>
<evidence type="ECO:0000256" key="1">
    <source>
        <dbReference type="SAM" id="Phobius"/>
    </source>
</evidence>
<name>A0A1H3TKN6_9ACTN</name>
<dbReference type="EMBL" id="FNQB01000003">
    <property type="protein sequence ID" value="SDZ50428.1"/>
    <property type="molecule type" value="Genomic_DNA"/>
</dbReference>
<gene>
    <name evidence="2" type="ORF">SAMN05421684_5893</name>
</gene>
<keyword evidence="1" id="KW-0812">Transmembrane</keyword>
<keyword evidence="3" id="KW-1185">Reference proteome</keyword>
<feature type="transmembrane region" description="Helical" evidence="1">
    <location>
        <begin position="28"/>
        <end position="49"/>
    </location>
</feature>
<reference evidence="3" key="1">
    <citation type="submission" date="2016-10" db="EMBL/GenBank/DDBJ databases">
        <authorList>
            <person name="Varghese N."/>
            <person name="Submissions S."/>
        </authorList>
    </citation>
    <scope>NUCLEOTIDE SEQUENCE [LARGE SCALE GENOMIC DNA]</scope>
    <source>
        <strain evidence="3">DSM 44718</strain>
    </source>
</reference>
<dbReference type="AlphaFoldDB" id="A0A1H3TKN6"/>
<organism evidence="2 3">
    <name type="scientific">Asanoa ishikariensis</name>
    <dbReference type="NCBI Taxonomy" id="137265"/>
    <lineage>
        <taxon>Bacteria</taxon>
        <taxon>Bacillati</taxon>
        <taxon>Actinomycetota</taxon>
        <taxon>Actinomycetes</taxon>
        <taxon>Micromonosporales</taxon>
        <taxon>Micromonosporaceae</taxon>
        <taxon>Asanoa</taxon>
    </lineage>
</organism>